<protein>
    <recommendedName>
        <fullName evidence="4 5">Flagellar hook-basal body complex protein FliE</fullName>
    </recommendedName>
</protein>
<dbReference type="GO" id="GO:0005198">
    <property type="term" value="F:structural molecule activity"/>
    <property type="evidence" value="ECO:0007669"/>
    <property type="project" value="UniProtKB-UniRule"/>
</dbReference>
<dbReference type="Proteomes" id="UP000050326">
    <property type="component" value="Unassembled WGS sequence"/>
</dbReference>
<accession>A0A0P9AGW9</accession>
<dbReference type="NCBIfam" id="TIGR00205">
    <property type="entry name" value="fliE"/>
    <property type="match status" value="1"/>
</dbReference>
<dbReference type="OrthoDB" id="9812413at2"/>
<evidence type="ECO:0000256" key="5">
    <source>
        <dbReference type="NCBIfam" id="TIGR00205"/>
    </source>
</evidence>
<dbReference type="PATRIC" id="fig|36849.3.peg.1865"/>
<evidence type="ECO:0000256" key="4">
    <source>
        <dbReference type="HAMAP-Rule" id="MF_00724"/>
    </source>
</evidence>
<gene>
    <name evidence="4 6" type="primary">fliE</name>
    <name evidence="6" type="ORF">OXPF_17720</name>
</gene>
<evidence type="ECO:0000313" key="6">
    <source>
        <dbReference type="EMBL" id="KPU44686.1"/>
    </source>
</evidence>
<dbReference type="RefSeq" id="WP_054874825.1">
    <property type="nucleotide sequence ID" value="NZ_LKET01000029.1"/>
</dbReference>
<dbReference type="PANTHER" id="PTHR34653:SF1">
    <property type="entry name" value="FLAGELLAR HOOK-BASAL BODY COMPLEX PROTEIN FLIE"/>
    <property type="match status" value="1"/>
</dbReference>
<dbReference type="EMBL" id="LKET01000029">
    <property type="protein sequence ID" value="KPU44686.1"/>
    <property type="molecule type" value="Genomic_DNA"/>
</dbReference>
<evidence type="ECO:0000313" key="7">
    <source>
        <dbReference type="Proteomes" id="UP000050326"/>
    </source>
</evidence>
<evidence type="ECO:0000256" key="1">
    <source>
        <dbReference type="ARBA" id="ARBA00004117"/>
    </source>
</evidence>
<name>A0A0P9AGW9_9CLOT</name>
<keyword evidence="6" id="KW-0969">Cilium</keyword>
<comment type="caution">
    <text evidence="6">The sequence shown here is derived from an EMBL/GenBank/DDBJ whole genome shotgun (WGS) entry which is preliminary data.</text>
</comment>
<keyword evidence="6" id="KW-0282">Flagellum</keyword>
<evidence type="ECO:0000256" key="2">
    <source>
        <dbReference type="ARBA" id="ARBA00009272"/>
    </source>
</evidence>
<keyword evidence="6" id="KW-0966">Cell projection</keyword>
<dbReference type="PANTHER" id="PTHR34653">
    <property type="match status" value="1"/>
</dbReference>
<dbReference type="InterPro" id="IPR001624">
    <property type="entry name" value="FliE"/>
</dbReference>
<organism evidence="6 7">
    <name type="scientific">Oxobacter pfennigii</name>
    <dbReference type="NCBI Taxonomy" id="36849"/>
    <lineage>
        <taxon>Bacteria</taxon>
        <taxon>Bacillati</taxon>
        <taxon>Bacillota</taxon>
        <taxon>Clostridia</taxon>
        <taxon>Eubacteriales</taxon>
        <taxon>Clostridiaceae</taxon>
        <taxon>Oxobacter</taxon>
    </lineage>
</organism>
<dbReference type="GO" id="GO:0009425">
    <property type="term" value="C:bacterial-type flagellum basal body"/>
    <property type="evidence" value="ECO:0007669"/>
    <property type="project" value="UniProtKB-SubCell"/>
</dbReference>
<comment type="subcellular location">
    <subcellularLocation>
        <location evidence="1 4">Bacterial flagellum basal body</location>
    </subcellularLocation>
</comment>
<dbReference type="HAMAP" id="MF_00724">
    <property type="entry name" value="FliE"/>
    <property type="match status" value="1"/>
</dbReference>
<dbReference type="GO" id="GO:0071973">
    <property type="term" value="P:bacterial-type flagellum-dependent cell motility"/>
    <property type="evidence" value="ECO:0007669"/>
    <property type="project" value="InterPro"/>
</dbReference>
<dbReference type="GO" id="GO:0003774">
    <property type="term" value="F:cytoskeletal motor activity"/>
    <property type="evidence" value="ECO:0007669"/>
    <property type="project" value="InterPro"/>
</dbReference>
<dbReference type="Pfam" id="PF02049">
    <property type="entry name" value="FliE"/>
    <property type="match status" value="1"/>
</dbReference>
<dbReference type="PRINTS" id="PR01006">
    <property type="entry name" value="FLGHOOKFLIE"/>
</dbReference>
<keyword evidence="7" id="KW-1185">Reference proteome</keyword>
<dbReference type="STRING" id="36849.OXPF_17720"/>
<sequence length="97" mass="11071">MRIDNVYRNINFDEPVKAEKKSGNTGVFGEYLKEAINSANEAQIKSDEETTKVMTGEAEDIHNALIAAEEARIQIELVMQVRNKLLEAYQEINRMQI</sequence>
<proteinExistence type="inferred from homology"/>
<keyword evidence="3 4" id="KW-0975">Bacterial flagellum</keyword>
<evidence type="ECO:0000256" key="3">
    <source>
        <dbReference type="ARBA" id="ARBA00023143"/>
    </source>
</evidence>
<dbReference type="AlphaFoldDB" id="A0A0P9AGW9"/>
<comment type="similarity">
    <text evidence="2 4">Belongs to the FliE family.</text>
</comment>
<reference evidence="6 7" key="1">
    <citation type="submission" date="2015-09" db="EMBL/GenBank/DDBJ databases">
        <title>Genome sequence of Oxobacter pfennigii DSM 3222.</title>
        <authorList>
            <person name="Poehlein A."/>
            <person name="Bengelsdorf F.R."/>
            <person name="Schiel-Bengelsdorf B."/>
            <person name="Duerre P."/>
            <person name="Daniel R."/>
        </authorList>
    </citation>
    <scope>NUCLEOTIDE SEQUENCE [LARGE SCALE GENOMIC DNA]</scope>
    <source>
        <strain evidence="6 7">DSM 3222</strain>
    </source>
</reference>